<feature type="region of interest" description="Disordered" evidence="14">
    <location>
        <begin position="378"/>
        <end position="422"/>
    </location>
</feature>
<sequence length="506" mass="55760">MKMRFVSLLQVCLWGFGCASIVNGYELQERDAATPPECSSTCLATYIPEFCGSISNVTCACTHPNVTAAVSACALQSCNVLDILQLERYTAVSCGIENDKSRLNMVLHVDYTVPFLTFCFLTGRIVGRLLLGVGLGSDDWTMVAAFISYLSGVGTSLGLVLNGFGQHTYWLTENQIITALKFFYITELAYTLTTTLTKLSLLLFFLRIFPNRQFRLQVQILSLLVILTGLSLIIALAFQCIPFSGYWTNWSLPFSSQTKCINQYAALYAGSGLSIVLNLIILLLPIPTLWKLELSIKRKVNVLVMFSVGSGVIVFSLLRLPSLRKLKGSSDISYDQAPIIVFSHLELSFGIICACLPACRTLLEYFLPALKIKLDGSEEHGDDRYEDGSGTVTGGGKSGLGRSRRNTSNTSSKSLVELRERERSDGDVDAEWVKNGGLDLVESGKHGMSRTDVTTDTTSAEEQGRMEPWQSKERRKSANMEAVIFKTVTVEQSHESREASMSAHAR</sequence>
<feature type="transmembrane region" description="Helical" evidence="15">
    <location>
        <begin position="188"/>
        <end position="209"/>
    </location>
</feature>
<dbReference type="PANTHER" id="PTHR33048:SF47">
    <property type="entry name" value="INTEGRAL MEMBRANE PROTEIN-RELATED"/>
    <property type="match status" value="1"/>
</dbReference>
<evidence type="ECO:0000313" key="19">
    <source>
        <dbReference type="EMBL" id="KUJ21600.1"/>
    </source>
</evidence>
<feature type="chain" id="PRO_5008268419" evidence="16">
    <location>
        <begin position="25"/>
        <end position="506"/>
    </location>
</feature>
<keyword evidence="10 15" id="KW-0472">Membrane</keyword>
<evidence type="ECO:0000313" key="20">
    <source>
        <dbReference type="Proteomes" id="UP000070700"/>
    </source>
</evidence>
<gene>
    <name evidence="19" type="ORF">LY89DRAFT_378431</name>
</gene>
<feature type="transmembrane region" description="Helical" evidence="15">
    <location>
        <begin position="143"/>
        <end position="164"/>
    </location>
</feature>
<evidence type="ECO:0000256" key="6">
    <source>
        <dbReference type="ARBA" id="ARBA00022622"/>
    </source>
</evidence>
<evidence type="ECO:0000259" key="18">
    <source>
        <dbReference type="Pfam" id="PF20684"/>
    </source>
</evidence>
<feature type="signal peptide" evidence="16">
    <location>
        <begin position="1"/>
        <end position="24"/>
    </location>
</feature>
<evidence type="ECO:0000256" key="1">
    <source>
        <dbReference type="ARBA" id="ARBA00004141"/>
    </source>
</evidence>
<feature type="compositionally biased region" description="Basic and acidic residues" evidence="14">
    <location>
        <begin position="378"/>
        <end position="387"/>
    </location>
</feature>
<keyword evidence="8 16" id="KW-0732">Signal</keyword>
<keyword evidence="11" id="KW-1015">Disulfide bond</keyword>
<keyword evidence="9 15" id="KW-1133">Transmembrane helix</keyword>
<evidence type="ECO:0000256" key="14">
    <source>
        <dbReference type="SAM" id="MobiDB-lite"/>
    </source>
</evidence>
<dbReference type="Proteomes" id="UP000070700">
    <property type="component" value="Unassembled WGS sequence"/>
</dbReference>
<evidence type="ECO:0000256" key="16">
    <source>
        <dbReference type="SAM" id="SignalP"/>
    </source>
</evidence>
<dbReference type="GO" id="GO:0005576">
    <property type="term" value="C:extracellular region"/>
    <property type="evidence" value="ECO:0007669"/>
    <property type="project" value="UniProtKB-SubCell"/>
</dbReference>
<dbReference type="InterPro" id="IPR052337">
    <property type="entry name" value="SAT4-like"/>
</dbReference>
<feature type="transmembrane region" description="Helical" evidence="15">
    <location>
        <begin position="111"/>
        <end position="131"/>
    </location>
</feature>
<keyword evidence="12" id="KW-0449">Lipoprotein</keyword>
<reference evidence="19 20" key="1">
    <citation type="submission" date="2015-10" db="EMBL/GenBank/DDBJ databases">
        <title>Full genome of DAOMC 229536 Phialocephala scopiformis, a fungal endophyte of spruce producing the potent anti-insectan compound rugulosin.</title>
        <authorList>
            <consortium name="DOE Joint Genome Institute"/>
            <person name="Walker A.K."/>
            <person name="Frasz S.L."/>
            <person name="Seifert K.A."/>
            <person name="Miller J.D."/>
            <person name="Mondo S.J."/>
            <person name="Labutti K."/>
            <person name="Lipzen A."/>
            <person name="Dockter R."/>
            <person name="Kennedy M."/>
            <person name="Grigoriev I.V."/>
            <person name="Spatafora J.W."/>
        </authorList>
    </citation>
    <scope>NUCLEOTIDE SEQUENCE [LARGE SCALE GENOMIC DNA]</scope>
    <source>
        <strain evidence="19 20">CBS 120377</strain>
    </source>
</reference>
<comment type="similarity">
    <text evidence="4">Belongs to the RBT5 family.</text>
</comment>
<keyword evidence="7 15" id="KW-0812">Transmembrane</keyword>
<evidence type="ECO:0000256" key="4">
    <source>
        <dbReference type="ARBA" id="ARBA00010031"/>
    </source>
</evidence>
<organism evidence="19 20">
    <name type="scientific">Mollisia scopiformis</name>
    <name type="common">Conifer needle endophyte fungus</name>
    <name type="synonym">Phialocephala scopiformis</name>
    <dbReference type="NCBI Taxonomy" id="149040"/>
    <lineage>
        <taxon>Eukaryota</taxon>
        <taxon>Fungi</taxon>
        <taxon>Dikarya</taxon>
        <taxon>Ascomycota</taxon>
        <taxon>Pezizomycotina</taxon>
        <taxon>Leotiomycetes</taxon>
        <taxon>Helotiales</taxon>
        <taxon>Mollisiaceae</taxon>
        <taxon>Mollisia</taxon>
    </lineage>
</organism>
<evidence type="ECO:0000256" key="13">
    <source>
        <dbReference type="ARBA" id="ARBA00038359"/>
    </source>
</evidence>
<dbReference type="PANTHER" id="PTHR33048">
    <property type="entry name" value="PTH11-LIKE INTEGRAL MEMBRANE PROTEIN (AFU_ORTHOLOGUE AFUA_5G11245)"/>
    <property type="match status" value="1"/>
</dbReference>
<feature type="transmembrane region" description="Helical" evidence="15">
    <location>
        <begin position="265"/>
        <end position="290"/>
    </location>
</feature>
<evidence type="ECO:0000256" key="2">
    <source>
        <dbReference type="ARBA" id="ARBA00004589"/>
    </source>
</evidence>
<dbReference type="KEGG" id="psco:LY89DRAFT_378431"/>
<dbReference type="InterPro" id="IPR049326">
    <property type="entry name" value="Rhodopsin_dom_fungi"/>
</dbReference>
<proteinExistence type="inferred from homology"/>
<dbReference type="AlphaFoldDB" id="A0A194XMW0"/>
<evidence type="ECO:0000256" key="7">
    <source>
        <dbReference type="ARBA" id="ARBA00022692"/>
    </source>
</evidence>
<feature type="compositionally biased region" description="Basic and acidic residues" evidence="14">
    <location>
        <begin position="462"/>
        <end position="478"/>
    </location>
</feature>
<evidence type="ECO:0000259" key="17">
    <source>
        <dbReference type="Pfam" id="PF05730"/>
    </source>
</evidence>
<dbReference type="Pfam" id="PF20684">
    <property type="entry name" value="Fung_rhodopsin"/>
    <property type="match status" value="1"/>
</dbReference>
<evidence type="ECO:0000256" key="15">
    <source>
        <dbReference type="SAM" id="Phobius"/>
    </source>
</evidence>
<keyword evidence="6" id="KW-0325">Glycoprotein</keyword>
<dbReference type="GO" id="GO:0098552">
    <property type="term" value="C:side of membrane"/>
    <property type="evidence" value="ECO:0007669"/>
    <property type="project" value="UniProtKB-KW"/>
</dbReference>
<comment type="subcellular location">
    <subcellularLocation>
        <location evidence="2">Membrane</location>
        <topology evidence="2">Lipid-anchor</topology>
        <topology evidence="2">GPI-anchor</topology>
    </subcellularLocation>
    <subcellularLocation>
        <location evidence="1">Membrane</location>
        <topology evidence="1">Multi-pass membrane protein</topology>
    </subcellularLocation>
    <subcellularLocation>
        <location evidence="3">Secreted</location>
    </subcellularLocation>
</comment>
<evidence type="ECO:0000256" key="10">
    <source>
        <dbReference type="ARBA" id="ARBA00023136"/>
    </source>
</evidence>
<keyword evidence="5" id="KW-0964">Secreted</keyword>
<feature type="domain" description="Rhodopsin" evidence="18">
    <location>
        <begin position="124"/>
        <end position="364"/>
    </location>
</feature>
<dbReference type="Pfam" id="PF05730">
    <property type="entry name" value="CFEM"/>
    <property type="match status" value="1"/>
</dbReference>
<dbReference type="PROSITE" id="PS51257">
    <property type="entry name" value="PROKAR_LIPOPROTEIN"/>
    <property type="match status" value="1"/>
</dbReference>
<name>A0A194XMW0_MOLSC</name>
<dbReference type="RefSeq" id="XP_018075955.1">
    <property type="nucleotide sequence ID" value="XM_018207112.1"/>
</dbReference>
<feature type="transmembrane region" description="Helical" evidence="15">
    <location>
        <begin position="221"/>
        <end position="245"/>
    </location>
</feature>
<feature type="transmembrane region" description="Helical" evidence="15">
    <location>
        <begin position="302"/>
        <end position="320"/>
    </location>
</feature>
<dbReference type="OrthoDB" id="2496787at2759"/>
<evidence type="ECO:0000256" key="3">
    <source>
        <dbReference type="ARBA" id="ARBA00004613"/>
    </source>
</evidence>
<evidence type="ECO:0000256" key="12">
    <source>
        <dbReference type="ARBA" id="ARBA00023288"/>
    </source>
</evidence>
<feature type="compositionally biased region" description="Polar residues" evidence="14">
    <location>
        <begin position="451"/>
        <end position="461"/>
    </location>
</feature>
<evidence type="ECO:0000256" key="5">
    <source>
        <dbReference type="ARBA" id="ARBA00022525"/>
    </source>
</evidence>
<evidence type="ECO:0000256" key="8">
    <source>
        <dbReference type="ARBA" id="ARBA00022729"/>
    </source>
</evidence>
<evidence type="ECO:0000256" key="9">
    <source>
        <dbReference type="ARBA" id="ARBA00022989"/>
    </source>
</evidence>
<evidence type="ECO:0000256" key="11">
    <source>
        <dbReference type="ARBA" id="ARBA00023157"/>
    </source>
</evidence>
<comment type="similarity">
    <text evidence="13">Belongs to the SAT4 family.</text>
</comment>
<dbReference type="EMBL" id="KQ947407">
    <property type="protein sequence ID" value="KUJ21600.1"/>
    <property type="molecule type" value="Genomic_DNA"/>
</dbReference>
<feature type="domain" description="CFEM" evidence="17">
    <location>
        <begin position="33"/>
        <end position="94"/>
    </location>
</feature>
<keyword evidence="6" id="KW-0336">GPI-anchor</keyword>
<dbReference type="InterPro" id="IPR008427">
    <property type="entry name" value="Extracellular_membr_CFEM_dom"/>
</dbReference>
<dbReference type="InParanoid" id="A0A194XMW0"/>
<accession>A0A194XMW0</accession>
<keyword evidence="20" id="KW-1185">Reference proteome</keyword>
<dbReference type="GeneID" id="28816838"/>
<feature type="region of interest" description="Disordered" evidence="14">
    <location>
        <begin position="441"/>
        <end position="478"/>
    </location>
</feature>
<protein>
    <submittedName>
        <fullName evidence="19">Uncharacterized protein</fullName>
    </submittedName>
</protein>